<dbReference type="EMBL" id="LT629750">
    <property type="protein sequence ID" value="SDR97264.1"/>
    <property type="molecule type" value="Genomic_DNA"/>
</dbReference>
<reference evidence="6" key="1">
    <citation type="submission" date="2016-10" db="EMBL/GenBank/DDBJ databases">
        <authorList>
            <person name="Varghese N."/>
            <person name="Submissions S."/>
        </authorList>
    </citation>
    <scope>NUCLEOTIDE SEQUENCE [LARGE SCALE GENOMIC DNA]</scope>
    <source>
        <strain evidence="6">GAS369</strain>
    </source>
</reference>
<dbReference type="GO" id="GO:0043565">
    <property type="term" value="F:sequence-specific DNA binding"/>
    <property type="evidence" value="ECO:0007669"/>
    <property type="project" value="InterPro"/>
</dbReference>
<protein>
    <submittedName>
        <fullName evidence="5">AraC-binding-like domain-containing protein</fullName>
    </submittedName>
</protein>
<dbReference type="InterPro" id="IPR050204">
    <property type="entry name" value="AraC_XylS_family_regulators"/>
</dbReference>
<evidence type="ECO:0000313" key="6">
    <source>
        <dbReference type="Proteomes" id="UP000243904"/>
    </source>
</evidence>
<dbReference type="SMART" id="SM00342">
    <property type="entry name" value="HTH_ARAC"/>
    <property type="match status" value="1"/>
</dbReference>
<dbReference type="InterPro" id="IPR009057">
    <property type="entry name" value="Homeodomain-like_sf"/>
</dbReference>
<sequence>MHRRINFSDNSLIRTAGEAGTDQALRRLTSDEWASSLKQACANDLVGIDPKAFVGWFSPFQVHGLKAINAGSNIGRVNRTSQHARRDGLEDYSLIFQLTGRSAIDHNDKLLELDTGDLILVDPTRPITVFNEPGGVRHMALHLPRRQLVAHLGFEPKGVLHRGGTAANRLLLQLMIEASRGNGPSDALPAAQMQLVVYDLLAALFAPSGDERGSAHTDKLFAGICSMIEAQLADPELTPSVVAAEARISVRYLQKLFSARGTTCSHFIHSLRLDHASRLLQRRALSRSEEPLSEIAFACGFLDYAHFSRKFRERFGHPPSTHSAIAVRKSTSDMALPD</sequence>
<gene>
    <name evidence="5" type="ORF">SAMN05444158_0590</name>
</gene>
<proteinExistence type="predicted"/>
<dbReference type="SUPFAM" id="SSF51215">
    <property type="entry name" value="Regulatory protein AraC"/>
    <property type="match status" value="1"/>
</dbReference>
<dbReference type="Gene3D" id="1.10.10.60">
    <property type="entry name" value="Homeodomain-like"/>
    <property type="match status" value="1"/>
</dbReference>
<dbReference type="Pfam" id="PF14525">
    <property type="entry name" value="AraC_binding_2"/>
    <property type="match status" value="1"/>
</dbReference>
<keyword evidence="1" id="KW-0805">Transcription regulation</keyword>
<organism evidence="5 6">
    <name type="scientific">Bradyrhizobium canariense</name>
    <dbReference type="NCBI Taxonomy" id="255045"/>
    <lineage>
        <taxon>Bacteria</taxon>
        <taxon>Pseudomonadati</taxon>
        <taxon>Pseudomonadota</taxon>
        <taxon>Alphaproteobacteria</taxon>
        <taxon>Hyphomicrobiales</taxon>
        <taxon>Nitrobacteraceae</taxon>
        <taxon>Bradyrhizobium</taxon>
    </lineage>
</organism>
<accession>A0A1H1NEB7</accession>
<dbReference type="GO" id="GO:0003700">
    <property type="term" value="F:DNA-binding transcription factor activity"/>
    <property type="evidence" value="ECO:0007669"/>
    <property type="project" value="InterPro"/>
</dbReference>
<dbReference type="InterPro" id="IPR037923">
    <property type="entry name" value="HTH-like"/>
</dbReference>
<evidence type="ECO:0000313" key="5">
    <source>
        <dbReference type="EMBL" id="SDR97264.1"/>
    </source>
</evidence>
<name>A0A1H1NEB7_9BRAD</name>
<keyword evidence="3" id="KW-0804">Transcription</keyword>
<keyword evidence="6" id="KW-1185">Reference proteome</keyword>
<evidence type="ECO:0000256" key="2">
    <source>
        <dbReference type="ARBA" id="ARBA00023125"/>
    </source>
</evidence>
<evidence type="ECO:0000256" key="1">
    <source>
        <dbReference type="ARBA" id="ARBA00023015"/>
    </source>
</evidence>
<evidence type="ECO:0000256" key="3">
    <source>
        <dbReference type="ARBA" id="ARBA00023163"/>
    </source>
</evidence>
<dbReference type="AlphaFoldDB" id="A0A1H1NEB7"/>
<keyword evidence="2" id="KW-0238">DNA-binding</keyword>
<dbReference type="SUPFAM" id="SSF46689">
    <property type="entry name" value="Homeodomain-like"/>
    <property type="match status" value="1"/>
</dbReference>
<dbReference type="InterPro" id="IPR018060">
    <property type="entry name" value="HTH_AraC"/>
</dbReference>
<dbReference type="Proteomes" id="UP000243904">
    <property type="component" value="Chromosome I"/>
</dbReference>
<evidence type="ECO:0000259" key="4">
    <source>
        <dbReference type="PROSITE" id="PS01124"/>
    </source>
</evidence>
<feature type="domain" description="HTH araC/xylS-type" evidence="4">
    <location>
        <begin position="222"/>
        <end position="325"/>
    </location>
</feature>
<dbReference type="InterPro" id="IPR035418">
    <property type="entry name" value="AraC-bd_2"/>
</dbReference>
<dbReference type="PROSITE" id="PS01124">
    <property type="entry name" value="HTH_ARAC_FAMILY_2"/>
    <property type="match status" value="1"/>
</dbReference>
<dbReference type="RefSeq" id="WP_146686246.1">
    <property type="nucleotide sequence ID" value="NZ_LT629750.1"/>
</dbReference>
<dbReference type="PANTHER" id="PTHR46796:SF6">
    <property type="entry name" value="ARAC SUBFAMILY"/>
    <property type="match status" value="1"/>
</dbReference>
<dbReference type="Pfam" id="PF12833">
    <property type="entry name" value="HTH_18"/>
    <property type="match status" value="1"/>
</dbReference>
<dbReference type="PANTHER" id="PTHR46796">
    <property type="entry name" value="HTH-TYPE TRANSCRIPTIONAL ACTIVATOR RHAS-RELATED"/>
    <property type="match status" value="1"/>
</dbReference>